<organism evidence="2 4">
    <name type="scientific">Chryseobacterium jejuense</name>
    <dbReference type="NCBI Taxonomy" id="445960"/>
    <lineage>
        <taxon>Bacteria</taxon>
        <taxon>Pseudomonadati</taxon>
        <taxon>Bacteroidota</taxon>
        <taxon>Flavobacteriia</taxon>
        <taxon>Flavobacteriales</taxon>
        <taxon>Weeksellaceae</taxon>
        <taxon>Chryseobacterium group</taxon>
        <taxon>Chryseobacterium</taxon>
    </lineage>
</organism>
<proteinExistence type="predicted"/>
<dbReference type="EMBL" id="FNEG01000004">
    <property type="protein sequence ID" value="SDJ15115.1"/>
    <property type="molecule type" value="Genomic_DNA"/>
</dbReference>
<dbReference type="AlphaFoldDB" id="A0A2X2VRZ9"/>
<evidence type="ECO:0000313" key="4">
    <source>
        <dbReference type="Proteomes" id="UP000251670"/>
    </source>
</evidence>
<name>A0A2X2VRZ9_CHRJE</name>
<gene>
    <name evidence="2" type="ORF">NCTC13492_01636</name>
    <name evidence="1" type="ORF">SAMN05421542_2819</name>
</gene>
<keyword evidence="3" id="KW-1185">Reference proteome</keyword>
<evidence type="ECO:0000313" key="3">
    <source>
        <dbReference type="Proteomes" id="UP000199426"/>
    </source>
</evidence>
<reference evidence="2 4" key="2">
    <citation type="submission" date="2018-06" db="EMBL/GenBank/DDBJ databases">
        <authorList>
            <consortium name="Pathogen Informatics"/>
            <person name="Doyle S."/>
        </authorList>
    </citation>
    <scope>NUCLEOTIDE SEQUENCE [LARGE SCALE GENOMIC DNA]</scope>
    <source>
        <strain evidence="2 4">NCTC13492</strain>
    </source>
</reference>
<dbReference type="RefSeq" id="WP_139166121.1">
    <property type="nucleotide sequence ID" value="NZ_FNEG01000004.1"/>
</dbReference>
<protein>
    <submittedName>
        <fullName evidence="2">Uncharacterized protein</fullName>
    </submittedName>
</protein>
<reference evidence="1 3" key="1">
    <citation type="submission" date="2016-10" db="EMBL/GenBank/DDBJ databases">
        <authorList>
            <person name="Varghese N."/>
            <person name="Submissions S."/>
        </authorList>
    </citation>
    <scope>NUCLEOTIDE SEQUENCE [LARGE SCALE GENOMIC DNA]</scope>
    <source>
        <strain evidence="1 3">DSM 19299</strain>
    </source>
</reference>
<sequence length="72" mass="8701">MINVSIRYYSPIDEMSHSREVLTATTEWVQLTDRLEFKQFWISEHGEISERFKPTEALYPYRKQHIEQLVTP</sequence>
<dbReference type="Proteomes" id="UP000251670">
    <property type="component" value="Unassembled WGS sequence"/>
</dbReference>
<dbReference type="EMBL" id="UAWB01000002">
    <property type="protein sequence ID" value="SQB28053.1"/>
    <property type="molecule type" value="Genomic_DNA"/>
</dbReference>
<accession>A0A2X2VRZ9</accession>
<evidence type="ECO:0000313" key="1">
    <source>
        <dbReference type="EMBL" id="SDJ15115.1"/>
    </source>
</evidence>
<dbReference type="Proteomes" id="UP000199426">
    <property type="component" value="Unassembled WGS sequence"/>
</dbReference>
<evidence type="ECO:0000313" key="2">
    <source>
        <dbReference type="EMBL" id="SQB28053.1"/>
    </source>
</evidence>